<name>A0A0D3HNZ9_9ORYZ</name>
<feature type="short sequence motif" description="DGA/G" evidence="5">
    <location>
        <begin position="287"/>
        <end position="289"/>
    </location>
</feature>
<evidence type="ECO:0000256" key="3">
    <source>
        <dbReference type="ARBA" id="ARBA00023098"/>
    </source>
</evidence>
<comment type="function">
    <text evidence="6">Lipolytic acyl hydrolase (LAH).</text>
</comment>
<dbReference type="PaxDb" id="65489-OBART11G19840.1"/>
<dbReference type="eggNOG" id="KOG0513">
    <property type="taxonomic scope" value="Eukaryota"/>
</dbReference>
<feature type="region of interest" description="Disordered" evidence="7">
    <location>
        <begin position="1"/>
        <end position="27"/>
    </location>
</feature>
<organism evidence="9">
    <name type="scientific">Oryza barthii</name>
    <dbReference type="NCBI Taxonomy" id="65489"/>
    <lineage>
        <taxon>Eukaryota</taxon>
        <taxon>Viridiplantae</taxon>
        <taxon>Streptophyta</taxon>
        <taxon>Embryophyta</taxon>
        <taxon>Tracheophyta</taxon>
        <taxon>Spermatophyta</taxon>
        <taxon>Magnoliopsida</taxon>
        <taxon>Liliopsida</taxon>
        <taxon>Poales</taxon>
        <taxon>Poaceae</taxon>
        <taxon>BOP clade</taxon>
        <taxon>Oryzoideae</taxon>
        <taxon>Oryzeae</taxon>
        <taxon>Oryzinae</taxon>
        <taxon>Oryza</taxon>
    </lineage>
</organism>
<evidence type="ECO:0000313" key="9">
    <source>
        <dbReference type="EnsemblPlants" id="OBART11G19840.1"/>
    </source>
</evidence>
<comment type="function">
    <text evidence="4">Possesses non-specific lipolytic acyl hydrolase (LAH) activity. Hydrolyzes phospholipids as well as galactolipids. May play a role in disease resistance.</text>
</comment>
<evidence type="ECO:0000256" key="2">
    <source>
        <dbReference type="ARBA" id="ARBA00022821"/>
    </source>
</evidence>
<dbReference type="InterPro" id="IPR002641">
    <property type="entry name" value="PNPLA_dom"/>
</dbReference>
<evidence type="ECO:0000256" key="6">
    <source>
        <dbReference type="RuleBase" id="RU361262"/>
    </source>
</evidence>
<dbReference type="HOGENOM" id="CLU_000288_144_0_1"/>
<dbReference type="Gene3D" id="3.40.1090.10">
    <property type="entry name" value="Cytosolic phospholipase A2 catalytic domain"/>
    <property type="match status" value="1"/>
</dbReference>
<feature type="domain" description="PNPLA" evidence="8">
    <location>
        <begin position="35"/>
        <end position="300"/>
    </location>
</feature>
<keyword evidence="2" id="KW-0611">Plant defense</keyword>
<keyword evidence="10" id="KW-1185">Reference proteome</keyword>
<dbReference type="GO" id="GO:0016042">
    <property type="term" value="P:lipid catabolic process"/>
    <property type="evidence" value="ECO:0007669"/>
    <property type="project" value="UniProtKB-UniRule"/>
</dbReference>
<evidence type="ECO:0000256" key="1">
    <source>
        <dbReference type="ARBA" id="ARBA00010240"/>
    </source>
</evidence>
<dbReference type="Gramene" id="OBART11G19840.1">
    <property type="protein sequence ID" value="OBART11G19840.1"/>
    <property type="gene ID" value="OBART11G19840"/>
</dbReference>
<keyword evidence="5 6" id="KW-0378">Hydrolase</keyword>
<comment type="similarity">
    <text evidence="1 6">Belongs to the patatin family.</text>
</comment>
<dbReference type="GO" id="GO:0006952">
    <property type="term" value="P:defense response"/>
    <property type="evidence" value="ECO:0007669"/>
    <property type="project" value="UniProtKB-KW"/>
</dbReference>
<sequence length="442" mass="48404">MASNGEATTESETAAPAPVPEPTPPPCQGRLITVLSIDGGGIRGLIPATILACLEAKLQELDGPEARIADYFDVIAGTSTGALITSMLAAPDDNRRPLFAADDLTKFYLENGPKIFPQATEEPHPSHAQHQNSLEETATCHHCQVSPHPISEQLQLHQHRHTPSASSFNFTSRNNRRAVGFLTPVANLIGAVRGPKYDGSFLHDKIKSLTHDVTIADTVTNIVVPAFDVKYLQPIIFSTYEAKNEPLKNAHLSDICISTSAVPTYFPAHLFKTTSPSGESREFHLIDGGVAANNPTMVAMSMISKEVLRENQDFKLGKPADYRHYLVILIGMGTAKMAEKYTAPACAKWGVLRWLYDSGFTPLIDIFSHASADMVDIHASVLFQSLSCEKSYLRIQRVARVNIDTGVYEPVDGEGTNEEALARFAKKLSEERRLRRNNLNSS</sequence>
<dbReference type="SUPFAM" id="SSF52151">
    <property type="entry name" value="FabD/lysophospholipase-like"/>
    <property type="match status" value="1"/>
</dbReference>
<feature type="active site" description="Proton acceptor" evidence="5">
    <location>
        <position position="287"/>
    </location>
</feature>
<dbReference type="EC" id="3.1.1.-" evidence="6"/>
<proteinExistence type="inferred from homology"/>
<dbReference type="PROSITE" id="PS51635">
    <property type="entry name" value="PNPLA"/>
    <property type="match status" value="1"/>
</dbReference>
<evidence type="ECO:0000256" key="7">
    <source>
        <dbReference type="SAM" id="MobiDB-lite"/>
    </source>
</evidence>
<dbReference type="InterPro" id="IPR016035">
    <property type="entry name" value="Acyl_Trfase/lysoPLipase"/>
</dbReference>
<reference evidence="9" key="1">
    <citation type="journal article" date="2009" name="Rice">
        <title>De Novo Next Generation Sequencing of Plant Genomes.</title>
        <authorList>
            <person name="Rounsley S."/>
            <person name="Marri P.R."/>
            <person name="Yu Y."/>
            <person name="He R."/>
            <person name="Sisneros N."/>
            <person name="Goicoechea J.L."/>
            <person name="Lee S.J."/>
            <person name="Angelova A."/>
            <person name="Kudrna D."/>
            <person name="Luo M."/>
            <person name="Affourtit J."/>
            <person name="Desany B."/>
            <person name="Knight J."/>
            <person name="Niazi F."/>
            <person name="Egholm M."/>
            <person name="Wing R.A."/>
        </authorList>
    </citation>
    <scope>NUCLEOTIDE SEQUENCE [LARGE SCALE GENOMIC DNA]</scope>
    <source>
        <strain evidence="9">cv. IRGC 105608</strain>
    </source>
</reference>
<dbReference type="EnsemblPlants" id="OBART11G19840.1">
    <property type="protein sequence ID" value="OBART11G19840.1"/>
    <property type="gene ID" value="OBART11G19840"/>
</dbReference>
<evidence type="ECO:0000256" key="4">
    <source>
        <dbReference type="ARBA" id="ARBA00025642"/>
    </source>
</evidence>
<dbReference type="CDD" id="cd07214">
    <property type="entry name" value="Pat17_isozyme_like"/>
    <property type="match status" value="1"/>
</dbReference>
<dbReference type="PANTHER" id="PTHR32176:SF27">
    <property type="entry name" value="PATATIN"/>
    <property type="match status" value="1"/>
</dbReference>
<dbReference type="GO" id="GO:0004620">
    <property type="term" value="F:phospholipase activity"/>
    <property type="evidence" value="ECO:0007669"/>
    <property type="project" value="TreeGrafter"/>
</dbReference>
<evidence type="ECO:0000313" key="10">
    <source>
        <dbReference type="Proteomes" id="UP000026960"/>
    </source>
</evidence>
<feature type="short sequence motif" description="GXGXXG" evidence="5">
    <location>
        <begin position="39"/>
        <end position="44"/>
    </location>
</feature>
<protein>
    <recommendedName>
        <fullName evidence="6">Patatin</fullName>
        <ecNumber evidence="6">3.1.1.-</ecNumber>
    </recommendedName>
</protein>
<evidence type="ECO:0000259" key="8">
    <source>
        <dbReference type="PROSITE" id="PS51635"/>
    </source>
</evidence>
<dbReference type="AlphaFoldDB" id="A0A0D3HNZ9"/>
<evidence type="ECO:0000256" key="5">
    <source>
        <dbReference type="PROSITE-ProRule" id="PRU01161"/>
    </source>
</evidence>
<accession>A0A0D3HNZ9</accession>
<dbReference type="Pfam" id="PF01734">
    <property type="entry name" value="Patatin"/>
    <property type="match status" value="1"/>
</dbReference>
<keyword evidence="5 6" id="KW-0442">Lipid degradation</keyword>
<reference evidence="9" key="2">
    <citation type="submission" date="2015-03" db="UniProtKB">
        <authorList>
            <consortium name="EnsemblPlants"/>
        </authorList>
    </citation>
    <scope>IDENTIFICATION</scope>
</reference>
<comment type="domain">
    <text evidence="6">The nitrogen atoms of the two glycine residues in the GGXR motif define the oxyanion hole, and stabilize the oxyanion that forms during the nucleophilic attack by the catalytic serine during substrate cleavage.</text>
</comment>
<feature type="short sequence motif" description="GXSXG" evidence="5">
    <location>
        <begin position="77"/>
        <end position="81"/>
    </location>
</feature>
<dbReference type="GO" id="GO:0047372">
    <property type="term" value="F:monoacylglycerol lipase activity"/>
    <property type="evidence" value="ECO:0007669"/>
    <property type="project" value="TreeGrafter"/>
</dbReference>
<dbReference type="STRING" id="65489.A0A0D3HNZ9"/>
<dbReference type="PANTHER" id="PTHR32176">
    <property type="entry name" value="XYLOSE ISOMERASE"/>
    <property type="match status" value="1"/>
</dbReference>
<feature type="compositionally biased region" description="Low complexity" evidence="7">
    <location>
        <begin position="1"/>
        <end position="16"/>
    </location>
</feature>
<feature type="active site" description="Nucleophile" evidence="5">
    <location>
        <position position="79"/>
    </location>
</feature>
<feature type="compositionally biased region" description="Pro residues" evidence="7">
    <location>
        <begin position="17"/>
        <end position="27"/>
    </location>
</feature>
<dbReference type="Proteomes" id="UP000026960">
    <property type="component" value="Chromosome 11"/>
</dbReference>
<keyword evidence="3 5" id="KW-0443">Lipid metabolism</keyword>